<name>A0A8J8JYU1_9BACT</name>
<dbReference type="InterPro" id="IPR025412">
    <property type="entry name" value="DUF4304"/>
</dbReference>
<dbReference type="EMBL" id="WHPF01000017">
    <property type="protein sequence ID" value="NNV57651.1"/>
    <property type="molecule type" value="Genomic_DNA"/>
</dbReference>
<dbReference type="AlphaFoldDB" id="A0A8J8JYU1"/>
<sequence>MIINQKDFYKLIDSILSPLGFIKKKETWYLHTDDCICFFAAAKSPYGGYYGHVMGCFLKEIYEGEDEFPKYYKYNLIYSISDLAQKDLVKKAFDLENNEFVKGERETIIEDLIVNYALPFLNSIKTKSGIKIAINEYTGLKYGMDLKIKNALSIED</sequence>
<evidence type="ECO:0000313" key="2">
    <source>
        <dbReference type="Proteomes" id="UP000598971"/>
    </source>
</evidence>
<dbReference type="RefSeq" id="WP_171609602.1">
    <property type="nucleotide sequence ID" value="NZ_WHPF01000017.1"/>
</dbReference>
<dbReference type="Proteomes" id="UP000598971">
    <property type="component" value="Unassembled WGS sequence"/>
</dbReference>
<dbReference type="Pfam" id="PF14137">
    <property type="entry name" value="DUF4304"/>
    <property type="match status" value="1"/>
</dbReference>
<protein>
    <submittedName>
        <fullName evidence="1">DUF4304 domain-containing protein</fullName>
    </submittedName>
</protein>
<comment type="caution">
    <text evidence="1">The sequence shown here is derived from an EMBL/GenBank/DDBJ whole genome shotgun (WGS) entry which is preliminary data.</text>
</comment>
<gene>
    <name evidence="1" type="ORF">GD597_19435</name>
</gene>
<evidence type="ECO:0000313" key="1">
    <source>
        <dbReference type="EMBL" id="NNV57651.1"/>
    </source>
</evidence>
<proteinExistence type="predicted"/>
<keyword evidence="2" id="KW-1185">Reference proteome</keyword>
<accession>A0A8J8JYU1</accession>
<organism evidence="1 2">
    <name type="scientific">Limnovirga soli</name>
    <dbReference type="NCBI Taxonomy" id="2656915"/>
    <lineage>
        <taxon>Bacteria</taxon>
        <taxon>Pseudomonadati</taxon>
        <taxon>Bacteroidota</taxon>
        <taxon>Chitinophagia</taxon>
        <taxon>Chitinophagales</taxon>
        <taxon>Chitinophagaceae</taxon>
        <taxon>Limnovirga</taxon>
    </lineage>
</organism>
<reference evidence="1" key="1">
    <citation type="submission" date="2019-10" db="EMBL/GenBank/DDBJ databases">
        <title>Draft genome sequence of Panacibacter sp. KCS-6.</title>
        <authorList>
            <person name="Yim K.J."/>
        </authorList>
    </citation>
    <scope>NUCLEOTIDE SEQUENCE</scope>
    <source>
        <strain evidence="1">KCS-6</strain>
    </source>
</reference>